<dbReference type="EMBL" id="JARBHB010000008">
    <property type="protein sequence ID" value="KAJ8876604.1"/>
    <property type="molecule type" value="Genomic_DNA"/>
</dbReference>
<feature type="region of interest" description="Disordered" evidence="1">
    <location>
        <begin position="94"/>
        <end position="114"/>
    </location>
</feature>
<gene>
    <name evidence="2" type="ORF">PR048_021049</name>
</gene>
<evidence type="ECO:0000313" key="2">
    <source>
        <dbReference type="EMBL" id="KAJ8876604.1"/>
    </source>
</evidence>
<name>A0ABQ9GX53_9NEOP</name>
<reference evidence="2 3" key="1">
    <citation type="submission" date="2023-02" db="EMBL/GenBank/DDBJ databases">
        <title>LHISI_Scaffold_Assembly.</title>
        <authorList>
            <person name="Stuart O.P."/>
            <person name="Cleave R."/>
            <person name="Magrath M.J.L."/>
            <person name="Mikheyev A.S."/>
        </authorList>
    </citation>
    <scope>NUCLEOTIDE SEQUENCE [LARGE SCALE GENOMIC DNA]</scope>
    <source>
        <strain evidence="2">Daus_M_001</strain>
        <tissue evidence="2">Leg muscle</tissue>
    </source>
</reference>
<comment type="caution">
    <text evidence="2">The sequence shown here is derived from an EMBL/GenBank/DDBJ whole genome shotgun (WGS) entry which is preliminary data.</text>
</comment>
<sequence length="159" mass="18312">MEKRFPILGNSVRFQGQSAENILFVWSTTQYYLEDAIVIIIQQQIYEGNKNVNKCWKATNHVRRSCRCREERAARSFVFYQRFNDWSPSLRARQASLTRQHSRPPPNPSLPTNQSRRAAAIQLMEMRVCSFVVCVCVRARILRGGGKLKRVLGPPTAGK</sequence>
<keyword evidence="3" id="KW-1185">Reference proteome</keyword>
<accession>A0ABQ9GX53</accession>
<dbReference type="Proteomes" id="UP001159363">
    <property type="component" value="Chromosome 7"/>
</dbReference>
<evidence type="ECO:0000256" key="1">
    <source>
        <dbReference type="SAM" id="MobiDB-lite"/>
    </source>
</evidence>
<protein>
    <submittedName>
        <fullName evidence="2">Uncharacterized protein</fullName>
    </submittedName>
</protein>
<organism evidence="2 3">
    <name type="scientific">Dryococelus australis</name>
    <dbReference type="NCBI Taxonomy" id="614101"/>
    <lineage>
        <taxon>Eukaryota</taxon>
        <taxon>Metazoa</taxon>
        <taxon>Ecdysozoa</taxon>
        <taxon>Arthropoda</taxon>
        <taxon>Hexapoda</taxon>
        <taxon>Insecta</taxon>
        <taxon>Pterygota</taxon>
        <taxon>Neoptera</taxon>
        <taxon>Polyneoptera</taxon>
        <taxon>Phasmatodea</taxon>
        <taxon>Verophasmatodea</taxon>
        <taxon>Anareolatae</taxon>
        <taxon>Phasmatidae</taxon>
        <taxon>Eurycanthinae</taxon>
        <taxon>Dryococelus</taxon>
    </lineage>
</organism>
<evidence type="ECO:0000313" key="3">
    <source>
        <dbReference type="Proteomes" id="UP001159363"/>
    </source>
</evidence>
<proteinExistence type="predicted"/>